<dbReference type="InterPro" id="IPR014729">
    <property type="entry name" value="Rossmann-like_a/b/a_fold"/>
</dbReference>
<dbReference type="SUPFAM" id="SSF56235">
    <property type="entry name" value="N-terminal nucleophile aminohydrolases (Ntn hydrolases)"/>
    <property type="match status" value="1"/>
</dbReference>
<keyword evidence="2" id="KW-0061">Asparagine biosynthesis</keyword>
<reference evidence="5" key="1">
    <citation type="submission" date="2022-11" db="EMBL/GenBank/DDBJ databases">
        <authorList>
            <person name="Petersen C."/>
        </authorList>
    </citation>
    <scope>NUCLEOTIDE SEQUENCE</scope>
    <source>
        <strain evidence="5">IBT 21917</strain>
    </source>
</reference>
<dbReference type="EMBL" id="JAPQKO010000001">
    <property type="protein sequence ID" value="KAJ5183698.1"/>
    <property type="molecule type" value="Genomic_DNA"/>
</dbReference>
<dbReference type="PANTHER" id="PTHR45937:SF1">
    <property type="entry name" value="ASPARAGINE SYNTHETASE DOMAIN-CONTAINING PROTEIN 1"/>
    <property type="match status" value="1"/>
</dbReference>
<evidence type="ECO:0000256" key="1">
    <source>
        <dbReference type="ARBA" id="ARBA00022605"/>
    </source>
</evidence>
<dbReference type="PANTHER" id="PTHR45937">
    <property type="entry name" value="ASPARAGINE SYNTHETASE DOMAIN-CONTAINING PROTEIN 1"/>
    <property type="match status" value="1"/>
</dbReference>
<dbReference type="Proteomes" id="UP001146351">
    <property type="component" value="Unassembled WGS sequence"/>
</dbReference>
<feature type="domain" description="Glutamine amidotransferase type-2" evidence="4">
    <location>
        <begin position="21"/>
        <end position="218"/>
    </location>
</feature>
<dbReference type="AlphaFoldDB" id="A0A9W9LZL2"/>
<dbReference type="Pfam" id="PF00733">
    <property type="entry name" value="Asn_synthase"/>
    <property type="match status" value="1"/>
</dbReference>
<gene>
    <name evidence="5" type="ORF">N7492_001314</name>
</gene>
<dbReference type="CDD" id="cd03766">
    <property type="entry name" value="Gn_AT_II_novel"/>
    <property type="match status" value="1"/>
</dbReference>
<dbReference type="CDD" id="cd01991">
    <property type="entry name" value="Asn_synthase_B_C"/>
    <property type="match status" value="1"/>
</dbReference>
<comment type="caution">
    <text evidence="5">The sequence shown here is derived from an EMBL/GenBank/DDBJ whole genome shotgun (WGS) entry which is preliminary data.</text>
</comment>
<evidence type="ECO:0000313" key="6">
    <source>
        <dbReference type="Proteomes" id="UP001146351"/>
    </source>
</evidence>
<dbReference type="GO" id="GO:0006529">
    <property type="term" value="P:asparagine biosynthetic process"/>
    <property type="evidence" value="ECO:0007669"/>
    <property type="project" value="UniProtKB-KW"/>
</dbReference>
<proteinExistence type="predicted"/>
<organism evidence="5 6">
    <name type="scientific">Penicillium capsulatum</name>
    <dbReference type="NCBI Taxonomy" id="69766"/>
    <lineage>
        <taxon>Eukaryota</taxon>
        <taxon>Fungi</taxon>
        <taxon>Dikarya</taxon>
        <taxon>Ascomycota</taxon>
        <taxon>Pezizomycotina</taxon>
        <taxon>Eurotiomycetes</taxon>
        <taxon>Eurotiomycetidae</taxon>
        <taxon>Eurotiales</taxon>
        <taxon>Aspergillaceae</taxon>
        <taxon>Penicillium</taxon>
    </lineage>
</organism>
<dbReference type="SUPFAM" id="SSF52402">
    <property type="entry name" value="Adenine nucleotide alpha hydrolases-like"/>
    <property type="match status" value="1"/>
</dbReference>
<protein>
    <recommendedName>
        <fullName evidence="4">Glutamine amidotransferase type-2 domain-containing protein</fullName>
    </recommendedName>
</protein>
<dbReference type="Gene3D" id="3.60.20.10">
    <property type="entry name" value="Glutamine Phosphoribosylpyrophosphate, subunit 1, domain 1"/>
    <property type="match status" value="1"/>
</dbReference>
<dbReference type="GO" id="GO:0004066">
    <property type="term" value="F:asparagine synthase (glutamine-hydrolyzing) activity"/>
    <property type="evidence" value="ECO:0007669"/>
    <property type="project" value="InterPro"/>
</dbReference>
<dbReference type="InterPro" id="IPR029055">
    <property type="entry name" value="Ntn_hydrolases_N"/>
</dbReference>
<name>A0A9W9LZL2_9EURO</name>
<keyword evidence="1" id="KW-0028">Amino-acid biosynthesis</keyword>
<sequence>MAARLIPAVAPTLSSTPPIMCGIFFSLSTKPTSPTHETSKLLEQRGPDSCRTHTVCREAKTQNGGSQDITYHLTFISTVLSLRGDHVFHQPLVDPTTDSVLCWNGEAWKIAGQPVAGNDTAHVFDLLLQATGRKYDRQSVAHNIAKAVGSISGPFAFVFYHAPTAQLFFSRDCLGRRSLLQGWDENDVLKICSLCDSSSSSECFEEVGFDGIYMIDLAERRSSSLPLQAQLKVETLPWSSGDLPLPGHVQNPIPPMNMSIPEQQPPALALDTPSVVELEARLRQSLTLRIQGVPIPPNYIPDQSAKVAVLFSGGLDCSLLARLSHDLLPLHEPIDLLNVAFENPRVAAARSNQPDAPLSSSLSVYEACPDRMTGRSAHAELQKICPGRAWRFVAIDIPYAETLAHRDLVRRLMRPHNTEMDLSIACALYFASRGQGTIYASSDSNPVSYTTTARVLLSGLGADELFAGYGRHGVAFNRNGFEGLVSEVHLDVSRLGQRNLGRDDRVLSHWGRETRFPFLDEEFVAWVLRAPVWEKCGFGLAGLSNSESADAQAIASLDAEKMALRLVALRLGLQGVAREKKRAIQFGARTAKMEKGRTKGTDTLG</sequence>
<evidence type="ECO:0000313" key="5">
    <source>
        <dbReference type="EMBL" id="KAJ5183698.1"/>
    </source>
</evidence>
<accession>A0A9W9LZL2</accession>
<evidence type="ECO:0000256" key="3">
    <source>
        <dbReference type="ARBA" id="ARBA00022962"/>
    </source>
</evidence>
<keyword evidence="3" id="KW-0315">Glutamine amidotransferase</keyword>
<evidence type="ECO:0000256" key="2">
    <source>
        <dbReference type="ARBA" id="ARBA00022888"/>
    </source>
</evidence>
<evidence type="ECO:0000259" key="4">
    <source>
        <dbReference type="PROSITE" id="PS51278"/>
    </source>
</evidence>
<dbReference type="InterPro" id="IPR001962">
    <property type="entry name" value="Asn_synthase"/>
</dbReference>
<keyword evidence="6" id="KW-1185">Reference proteome</keyword>
<dbReference type="InterPro" id="IPR017932">
    <property type="entry name" value="GATase_2_dom"/>
</dbReference>
<dbReference type="OrthoDB" id="10252281at2759"/>
<dbReference type="Gene3D" id="3.40.50.620">
    <property type="entry name" value="HUPs"/>
    <property type="match status" value="1"/>
</dbReference>
<dbReference type="InterPro" id="IPR051857">
    <property type="entry name" value="Asn_synthetase_domain"/>
</dbReference>
<reference evidence="5" key="2">
    <citation type="journal article" date="2023" name="IMA Fungus">
        <title>Comparative genomic study of the Penicillium genus elucidates a diverse pangenome and 15 lateral gene transfer events.</title>
        <authorList>
            <person name="Petersen C."/>
            <person name="Sorensen T."/>
            <person name="Nielsen M.R."/>
            <person name="Sondergaard T.E."/>
            <person name="Sorensen J.L."/>
            <person name="Fitzpatrick D.A."/>
            <person name="Frisvad J.C."/>
            <person name="Nielsen K.L."/>
        </authorList>
    </citation>
    <scope>NUCLEOTIDE SEQUENCE</scope>
    <source>
        <strain evidence="5">IBT 21917</strain>
    </source>
</reference>
<dbReference type="PROSITE" id="PS51278">
    <property type="entry name" value="GATASE_TYPE_2"/>
    <property type="match status" value="1"/>
</dbReference>